<dbReference type="CDD" id="cd01650">
    <property type="entry name" value="RT_nLTR_like"/>
    <property type="match status" value="1"/>
</dbReference>
<dbReference type="RefSeq" id="XP_030838378.1">
    <property type="nucleotide sequence ID" value="XM_030982518.1"/>
</dbReference>
<protein>
    <recommendedName>
        <fullName evidence="3">Reverse transcriptase domain-containing protein</fullName>
    </recommendedName>
</protein>
<dbReference type="EnsemblMetazoa" id="XM_030982518">
    <property type="protein sequence ID" value="XP_030838378"/>
    <property type="gene ID" value="LOC115922815"/>
</dbReference>
<evidence type="ECO:0000259" key="3">
    <source>
        <dbReference type="PROSITE" id="PS50878"/>
    </source>
</evidence>
<sequence>MPNRAASQSNSAEGPLSRPALTVLSWNAEGISDAKEEVLAHMCKQMNCDVLCLQETHRGSDNPRPKIKGMKLAIERPHRQYGSAIFMNEKIRPDSTSYTHNNDIEVLNVTIKGLTISSIYKPPNISFSYPSTTTNRHIVIGDYNSHSTQWGYDTTGDDGALVETWAQNNDLKLIHDPKLPKSFASARWKRRYNPDLVFCSRLLAPTSRKFVAEPIPRSQHRPIGIQLTAVITPNKTPFKRRFNFAKADWPAFTEHLDHALTHLPADPKNYESFIDIVKKVSRTHIPRGCRTTYIPGIDEESSQLLANYTTAYDTDAFSEDTINLGEELISRISQRHRQMWQHMIETTDLRHSSRKAWATIRKLGIDSTRAQQHYNVTADEVANQLLKNGKAPKTTNSHRHKLPGVDQNMSLFTRPISEEELQKGISTLHVNKAAGIDDIRSEQIKHMGSVAQKWLLDMFNNCIENTCVPKQWLRTKVVAILKPGKDSNEAKNFRPISLLCQTYKLLERLILNRIGPHVDSQLNCEQAGFRPGKSTTGQLLNLTQHIEDGFQNNLITGAVFVDLSAAYDTVNHRRLQTKLHDITNDLKLTRFIQKMMQNRRFFVELDGQKSRWRKQKNGLPQGGVLAPTLYNIYTADIPSTENTRNFIYADDTCITAQHSTFEAVELHLNTALASLSEYYRANYLRANPSKTQVCVFHLKNREAKRELKLKWNNVQLNHCEHPVYLGVKLDRTLSFKKHIEKTIGKVESRNAIIGKLVSSHYGADPKTVQSAAVALCMSSAEYACPVWSRSAHVKKLDTTLNNTYRKITGCLKPTKVEEIYHLAGIGSPNQRRTNTCLKERMKQATDDKHMLHGYLQPHKRLISRHSFLDSVPPPEQNPPPSVKPVLIKGLNLKWPEWQCLNRMRTRMGRCKVNMARWGYAHEGDTLCDCGETQTMDHLLQCGGTVLKQVHPDTGISSRAMVIMNSFVNDIFERIAGESSRLAQYNKKSTIISHPVQGSSFQWDVFIGFGSDILLYCLQRGAIAVLQLGDCCSNHRVIRSETSKDAAKRVCQAIK</sequence>
<name>A0A7M7NLF7_STRPU</name>
<dbReference type="Pfam" id="PF00078">
    <property type="entry name" value="RVT_1"/>
    <property type="match status" value="1"/>
</dbReference>
<dbReference type="Proteomes" id="UP000007110">
    <property type="component" value="Unassembled WGS sequence"/>
</dbReference>
<accession>A0A7M7NLF7</accession>
<dbReference type="InterPro" id="IPR009072">
    <property type="entry name" value="Histone-fold"/>
</dbReference>
<dbReference type="InterPro" id="IPR043502">
    <property type="entry name" value="DNA/RNA_pol_sf"/>
</dbReference>
<dbReference type="OrthoDB" id="409048at2759"/>
<keyword evidence="2" id="KW-0325">Glycoprotein</keyword>
<organism evidence="4 5">
    <name type="scientific">Strongylocentrotus purpuratus</name>
    <name type="common">Purple sea urchin</name>
    <dbReference type="NCBI Taxonomy" id="7668"/>
    <lineage>
        <taxon>Eukaryota</taxon>
        <taxon>Metazoa</taxon>
        <taxon>Echinodermata</taxon>
        <taxon>Eleutherozoa</taxon>
        <taxon>Echinozoa</taxon>
        <taxon>Echinoidea</taxon>
        <taxon>Euechinoidea</taxon>
        <taxon>Echinacea</taxon>
        <taxon>Camarodonta</taxon>
        <taxon>Echinidea</taxon>
        <taxon>Strongylocentrotidae</taxon>
        <taxon>Strongylocentrotus</taxon>
    </lineage>
</organism>
<dbReference type="Gene3D" id="1.10.20.10">
    <property type="entry name" value="Histone, subunit A"/>
    <property type="match status" value="1"/>
</dbReference>
<dbReference type="AlphaFoldDB" id="A0A7M7NLF7"/>
<dbReference type="Gene3D" id="3.60.10.10">
    <property type="entry name" value="Endonuclease/exonuclease/phosphatase"/>
    <property type="match status" value="1"/>
</dbReference>
<dbReference type="KEGG" id="spu:115922815"/>
<dbReference type="GO" id="GO:0003824">
    <property type="term" value="F:catalytic activity"/>
    <property type="evidence" value="ECO:0007669"/>
    <property type="project" value="InterPro"/>
</dbReference>
<dbReference type="PROSITE" id="PS50878">
    <property type="entry name" value="RT_POL"/>
    <property type="match status" value="1"/>
</dbReference>
<dbReference type="InterPro" id="IPR036691">
    <property type="entry name" value="Endo/exonu/phosph_ase_sf"/>
</dbReference>
<dbReference type="Pfam" id="PF03372">
    <property type="entry name" value="Exo_endo_phos"/>
    <property type="match status" value="1"/>
</dbReference>
<evidence type="ECO:0000256" key="2">
    <source>
        <dbReference type="ARBA" id="ARBA00023180"/>
    </source>
</evidence>
<dbReference type="GO" id="GO:0046982">
    <property type="term" value="F:protein heterodimerization activity"/>
    <property type="evidence" value="ECO:0007669"/>
    <property type="project" value="InterPro"/>
</dbReference>
<dbReference type="InterPro" id="IPR052560">
    <property type="entry name" value="RdDP_mobile_element"/>
</dbReference>
<dbReference type="OMA" id="RICPTID"/>
<dbReference type="PANTHER" id="PTHR36688:SF1">
    <property type="entry name" value="ENDONUCLEASE_EXONUCLEASE_PHOSPHATASE DOMAIN-CONTAINING PROTEIN"/>
    <property type="match status" value="1"/>
</dbReference>
<proteinExistence type="inferred from homology"/>
<dbReference type="InterPro" id="IPR000477">
    <property type="entry name" value="RT_dom"/>
</dbReference>
<dbReference type="PANTHER" id="PTHR36688">
    <property type="entry name" value="ENDO/EXONUCLEASE/PHOSPHATASE DOMAIN-CONTAINING PROTEIN"/>
    <property type="match status" value="1"/>
</dbReference>
<dbReference type="GeneID" id="115922815"/>
<dbReference type="GO" id="GO:0000786">
    <property type="term" value="C:nucleosome"/>
    <property type="evidence" value="ECO:0007669"/>
    <property type="project" value="InterPro"/>
</dbReference>
<dbReference type="InterPro" id="IPR005135">
    <property type="entry name" value="Endo/exonuclease/phosphatase"/>
</dbReference>
<keyword evidence="5" id="KW-1185">Reference proteome</keyword>
<evidence type="ECO:0000256" key="1">
    <source>
        <dbReference type="ARBA" id="ARBA00006846"/>
    </source>
</evidence>
<evidence type="ECO:0000313" key="4">
    <source>
        <dbReference type="EnsemblMetazoa" id="XP_030838378"/>
    </source>
</evidence>
<evidence type="ECO:0000313" key="5">
    <source>
        <dbReference type="Proteomes" id="UP000007110"/>
    </source>
</evidence>
<dbReference type="GO" id="GO:0003677">
    <property type="term" value="F:DNA binding"/>
    <property type="evidence" value="ECO:0007669"/>
    <property type="project" value="InterPro"/>
</dbReference>
<reference evidence="4" key="2">
    <citation type="submission" date="2021-01" db="UniProtKB">
        <authorList>
            <consortium name="EnsemblMetazoa"/>
        </authorList>
    </citation>
    <scope>IDENTIFICATION</scope>
</reference>
<dbReference type="InParanoid" id="A0A7M7NLF7"/>
<dbReference type="GO" id="GO:0030527">
    <property type="term" value="F:structural constituent of chromatin"/>
    <property type="evidence" value="ECO:0007669"/>
    <property type="project" value="InterPro"/>
</dbReference>
<dbReference type="SUPFAM" id="SSF56219">
    <property type="entry name" value="DNase I-like"/>
    <property type="match status" value="1"/>
</dbReference>
<dbReference type="SUPFAM" id="SSF56672">
    <property type="entry name" value="DNA/RNA polymerases"/>
    <property type="match status" value="1"/>
</dbReference>
<dbReference type="Pfam" id="PF00125">
    <property type="entry name" value="Histone"/>
    <property type="match status" value="1"/>
</dbReference>
<dbReference type="InterPro" id="IPR000558">
    <property type="entry name" value="Histone_H2B"/>
</dbReference>
<comment type="similarity">
    <text evidence="1">Belongs to the histone H2B family.</text>
</comment>
<dbReference type="CDD" id="cd22910">
    <property type="entry name" value="HFD_H2B"/>
    <property type="match status" value="1"/>
</dbReference>
<dbReference type="PRINTS" id="PR00621">
    <property type="entry name" value="HISTONEH2B"/>
</dbReference>
<dbReference type="SMART" id="SM00427">
    <property type="entry name" value="H2B"/>
    <property type="match status" value="1"/>
</dbReference>
<dbReference type="SUPFAM" id="SSF47113">
    <property type="entry name" value="Histone-fold"/>
    <property type="match status" value="1"/>
</dbReference>
<feature type="domain" description="Reverse transcriptase" evidence="3">
    <location>
        <begin position="461"/>
        <end position="716"/>
    </location>
</feature>
<dbReference type="InterPro" id="IPR007125">
    <property type="entry name" value="H2A/H2B/H3"/>
</dbReference>
<reference evidence="5" key="1">
    <citation type="submission" date="2015-02" db="EMBL/GenBank/DDBJ databases">
        <title>Genome sequencing for Strongylocentrotus purpuratus.</title>
        <authorList>
            <person name="Murali S."/>
            <person name="Liu Y."/>
            <person name="Vee V."/>
            <person name="English A."/>
            <person name="Wang M."/>
            <person name="Skinner E."/>
            <person name="Han Y."/>
            <person name="Muzny D.M."/>
            <person name="Worley K.C."/>
            <person name="Gibbs R.A."/>
        </authorList>
    </citation>
    <scope>NUCLEOTIDE SEQUENCE</scope>
</reference>